<evidence type="ECO:0000313" key="3">
    <source>
        <dbReference type="Proteomes" id="UP000002350"/>
    </source>
</evidence>
<dbReference type="EMBL" id="AP011177">
    <property type="protein sequence ID" value="BAJ00865.1"/>
    <property type="molecule type" value="Genomic_DNA"/>
</dbReference>
<proteinExistence type="predicted"/>
<reference evidence="3" key="1">
    <citation type="journal article" date="2010" name="Mol. Biosyst.">
        <title>Complete genome sequence and comparative analysis of Shewanella violacea, a psychrophilic and piezophilic bacterium from deep sea floor sediments.</title>
        <authorList>
            <person name="Aono E."/>
            <person name="Baba T."/>
            <person name="Ara T."/>
            <person name="Nishi T."/>
            <person name="Nakamichi T."/>
            <person name="Inamoto E."/>
            <person name="Toyonaga H."/>
            <person name="Hasegawa M."/>
            <person name="Takai Y."/>
            <person name="Okumura Y."/>
            <person name="Baba M."/>
            <person name="Tomita M."/>
            <person name="Kato C."/>
            <person name="Oshima T."/>
            <person name="Nakasone K."/>
            <person name="Mori H."/>
        </authorList>
    </citation>
    <scope>NUCLEOTIDE SEQUENCE [LARGE SCALE GENOMIC DNA]</scope>
    <source>
        <strain evidence="3">JCM 10179 / CIP 106290 / LMG 19151 / DSS12</strain>
    </source>
</reference>
<feature type="transmembrane region" description="Helical" evidence="1">
    <location>
        <begin position="10"/>
        <end position="26"/>
    </location>
</feature>
<evidence type="ECO:0000256" key="1">
    <source>
        <dbReference type="SAM" id="Phobius"/>
    </source>
</evidence>
<keyword evidence="1" id="KW-0812">Transmembrane</keyword>
<organism evidence="2 3">
    <name type="scientific">Shewanella violacea (strain JCM 10179 / CIP 106290 / LMG 19151 / DSS12)</name>
    <dbReference type="NCBI Taxonomy" id="637905"/>
    <lineage>
        <taxon>Bacteria</taxon>
        <taxon>Pseudomonadati</taxon>
        <taxon>Pseudomonadota</taxon>
        <taxon>Gammaproteobacteria</taxon>
        <taxon>Alteromonadales</taxon>
        <taxon>Shewanellaceae</taxon>
        <taxon>Shewanella</taxon>
    </lineage>
</organism>
<gene>
    <name evidence="2" type="ordered locus">SVI_0894</name>
</gene>
<keyword evidence="3" id="KW-1185">Reference proteome</keyword>
<evidence type="ECO:0000313" key="2">
    <source>
        <dbReference type="EMBL" id="BAJ00865.1"/>
    </source>
</evidence>
<dbReference type="KEGG" id="svo:SVI_0894"/>
<protein>
    <submittedName>
        <fullName evidence="2">Uncharacterized protein</fullName>
    </submittedName>
</protein>
<sequence>MLFFGVHMKFLFRAVLLLGSLVWLIICTKELLNLGVVQNPSIAMDNIQLLIQGAIALLILRSTWGSKRNRDSF</sequence>
<dbReference type="AlphaFoldDB" id="D4ZGR6"/>
<name>D4ZGR6_SHEVD</name>
<keyword evidence="1" id="KW-0472">Membrane</keyword>
<keyword evidence="1" id="KW-1133">Transmembrane helix</keyword>
<dbReference type="HOGENOM" id="CLU_200565_0_0_6"/>
<dbReference type="Proteomes" id="UP000002350">
    <property type="component" value="Chromosome"/>
</dbReference>
<dbReference type="eggNOG" id="ENOG5031H7H">
    <property type="taxonomic scope" value="Bacteria"/>
</dbReference>
<accession>D4ZGR6</accession>